<feature type="transmembrane region" description="Helical" evidence="13">
    <location>
        <begin position="314"/>
        <end position="337"/>
    </location>
</feature>
<feature type="transmembrane region" description="Helical" evidence="13">
    <location>
        <begin position="94"/>
        <end position="115"/>
    </location>
</feature>
<comment type="similarity">
    <text evidence="3">Belongs to the ALG6/ALG8 glucosyltransferase family.</text>
</comment>
<protein>
    <recommendedName>
        <fullName evidence="4">dolichyl-P-Glc:Man9GlcNAc2-PP-dolichol alpha-1,3-glucosyltransferase</fullName>
        <ecNumber evidence="4">2.4.1.267</ecNumber>
    </recommendedName>
    <alternativeName>
        <fullName evidence="11">Dol-P-Glc:Man(9)GlcNAc(2)-PP-Dol alpha-1,3-glucosyltransferase</fullName>
    </alternativeName>
</protein>
<organism evidence="15">
    <name type="scientific">Phaffia rhodozyma</name>
    <name type="common">Yeast</name>
    <name type="synonym">Xanthophyllomyces dendrorhous</name>
    <dbReference type="NCBI Taxonomy" id="264483"/>
    <lineage>
        <taxon>Eukaryota</taxon>
        <taxon>Fungi</taxon>
        <taxon>Dikarya</taxon>
        <taxon>Basidiomycota</taxon>
        <taxon>Agaricomycotina</taxon>
        <taxon>Tremellomycetes</taxon>
        <taxon>Cystofilobasidiales</taxon>
        <taxon>Mrakiaceae</taxon>
        <taxon>Phaffia</taxon>
    </lineage>
</organism>
<dbReference type="PROSITE" id="PS50828">
    <property type="entry name" value="SMR"/>
    <property type="match status" value="1"/>
</dbReference>
<feature type="compositionally biased region" description="Low complexity" evidence="12">
    <location>
        <begin position="1089"/>
        <end position="1111"/>
    </location>
</feature>
<feature type="transmembrane region" description="Helical" evidence="13">
    <location>
        <begin position="382"/>
        <end position="405"/>
    </location>
</feature>
<dbReference type="SUPFAM" id="SSF160443">
    <property type="entry name" value="SMR domain-like"/>
    <property type="match status" value="1"/>
</dbReference>
<reference evidence="15" key="1">
    <citation type="submission" date="2014-08" db="EMBL/GenBank/DDBJ databases">
        <authorList>
            <person name="Sharma Rahul"/>
            <person name="Thines Marco"/>
        </authorList>
    </citation>
    <scope>NUCLEOTIDE SEQUENCE</scope>
</reference>
<dbReference type="InterPro" id="IPR002625">
    <property type="entry name" value="Smr_dom"/>
</dbReference>
<evidence type="ECO:0000313" key="15">
    <source>
        <dbReference type="EMBL" id="CDZ97510.1"/>
    </source>
</evidence>
<feature type="region of interest" description="Disordered" evidence="12">
    <location>
        <begin position="1085"/>
        <end position="1143"/>
    </location>
</feature>
<keyword evidence="6 15" id="KW-0808">Transferase</keyword>
<keyword evidence="7 13" id="KW-0812">Transmembrane</keyword>
<feature type="transmembrane region" description="Helical" evidence="13">
    <location>
        <begin position="487"/>
        <end position="504"/>
    </location>
</feature>
<dbReference type="Gene3D" id="3.30.1370.110">
    <property type="match status" value="1"/>
</dbReference>
<feature type="transmembrane region" description="Helical" evidence="13">
    <location>
        <begin position="195"/>
        <end position="217"/>
    </location>
</feature>
<dbReference type="EC" id="2.4.1.267" evidence="4"/>
<keyword evidence="9 13" id="KW-1133">Transmembrane helix</keyword>
<feature type="compositionally biased region" description="Basic and acidic residues" evidence="12">
    <location>
        <begin position="25"/>
        <end position="37"/>
    </location>
</feature>
<dbReference type="Pfam" id="PF03155">
    <property type="entry name" value="Alg6_Alg8"/>
    <property type="match status" value="1"/>
</dbReference>
<comment type="pathway">
    <text evidence="2">Protein modification; protein glycosylation.</text>
</comment>
<comment type="subcellular location">
    <subcellularLocation>
        <location evidence="1">Endoplasmic reticulum membrane</location>
        <topology evidence="1">Multi-pass membrane protein</topology>
    </subcellularLocation>
</comment>
<feature type="region of interest" description="Disordered" evidence="12">
    <location>
        <begin position="996"/>
        <end position="1071"/>
    </location>
</feature>
<evidence type="ECO:0000256" key="1">
    <source>
        <dbReference type="ARBA" id="ARBA00004477"/>
    </source>
</evidence>
<keyword evidence="8" id="KW-0256">Endoplasmic reticulum</keyword>
<feature type="compositionally biased region" description="Low complexity" evidence="12">
    <location>
        <begin position="52"/>
        <end position="68"/>
    </location>
</feature>
<evidence type="ECO:0000256" key="3">
    <source>
        <dbReference type="ARBA" id="ARBA00008715"/>
    </source>
</evidence>
<evidence type="ECO:0000256" key="6">
    <source>
        <dbReference type="ARBA" id="ARBA00022679"/>
    </source>
</evidence>
<evidence type="ECO:0000256" key="10">
    <source>
        <dbReference type="ARBA" id="ARBA00023136"/>
    </source>
</evidence>
<evidence type="ECO:0000256" key="7">
    <source>
        <dbReference type="ARBA" id="ARBA00022692"/>
    </source>
</evidence>
<feature type="domain" description="Smr" evidence="14">
    <location>
        <begin position="1265"/>
        <end position="1343"/>
    </location>
</feature>
<feature type="transmembrane region" description="Helical" evidence="13">
    <location>
        <begin position="417"/>
        <end position="435"/>
    </location>
</feature>
<sequence>MTVQSGGEKNLLFPTSPTSRRTSKARSDHSYSSDVRPRSTTSSFRSTRSRSSRSYASSTAGSSTNSRSFISPSSPETPAKRWINWMSRAALSDWVPYSIFFTAALIRFLVALGGYSGEGSPPMHGDFEAQRHWMEITLHLPRSEWYYYDLPYWGLDYPPLTAYHSFLTGLIGQAIDPTWFALESSRGAETEGLKAFMRASVVGWEIAVWWTALAAWIYGTKRSSGSRRSKQLVLLVLLLLPPLILVDHGHFQYNTVMLGLALWTFVLLRAGRDSLACVVFVCSLCFKQMALYWAPAVGIWLVGKCWHLGGSQGLRLFVNLAVVTTLSFAVILGPFAYPHMDLAQVAHRVFPFARGIFEDKVANFWCATNTFIKWRSILPESFLPPLSLILTSLALLPSTVHFLYLAHTSPPGTDLRAFIPLLAGHGALSFFLFSFQVHEKTVLIPLLGVWMWMTDEETDGGALDWGVFWNNVAVFSMWPLLKRDGQILQYVLLTAFWNYLMGSFDRRMYKSPRPLLKFISMTTYPSILALHLAEYLLPPPIDKPDLYVVLNAVLCFSLFALGWLAGLKKMVKAGWAVGVMTQRYSKTSMSFSPTVQALIDEFHPPLSPTLIATISYDHDHTDPTSLLPVRETLQALASDTILSSDSNLDPDAESDAGNSARKYGIDELVNDVDGWSLDGSTKSDESSERTSASPKDNTPLGLLKAWFPSSSEEYLAEALAENPTDDLSQVVENLLSLEAIREAEERGSWGELDLELERELDLERELELGLEYEMDNAPVSTWDFMTQEERDESWMMGTSRPSTPMFADAFASDFTIVSKKKVNKKAKATTVVGSTRGDLTKQKKATVVPLASPITRPKSSAVRTEPGGKKKMVLLNRWDDFSTTSQTMSSLLSPFPQATPAFFVSYLHDPSYDTARSALLGSIDRILSELEPMEYPGIEFLMDVLFSSDDIGKNVEDGIQNRPAIEKVWQVCLGDFERAVDMWTILEGSKQRSIVKVSLDKPPQSRGRSSSETREEQEKVKDRKQIEVLPSVVAASESPAVSKPPSIKKSKPVLSKPAVQKSKPTGSTPTAPIVLTFPLVASTASKKNGSAPWSSSRPSSPLPRSAPGSRSNSPTRATAVIGESPSAFPLPSPIAKGTKARAQRTRTTAASVLAAPIGKLDQVAAGGFQSVEAKPAMNQTDVGLGFVGDYETLKRKELEALEKRKEALMQASRLFTSGSKSNRGGEVAGHYVEQARRYYDVSRRLALDVARAKLAMSNRVTPTWIDLHGLTAYQALRVVHERVQVWWTSGLSSTSHFSIVTGRGSHSAHGRSVLRPAVARSLVNDGWQISLGKEGMIVVIGAA</sequence>
<dbReference type="GO" id="GO:0005789">
    <property type="term" value="C:endoplasmic reticulum membrane"/>
    <property type="evidence" value="ECO:0007669"/>
    <property type="project" value="UniProtKB-SubCell"/>
</dbReference>
<dbReference type="InterPro" id="IPR004856">
    <property type="entry name" value="Glyco_trans_ALG6/ALG8"/>
</dbReference>
<proteinExistence type="inferred from homology"/>
<dbReference type="InterPro" id="IPR036063">
    <property type="entry name" value="Smr_dom_sf"/>
</dbReference>
<evidence type="ECO:0000256" key="13">
    <source>
        <dbReference type="SAM" id="Phobius"/>
    </source>
</evidence>
<dbReference type="EMBL" id="LN483211">
    <property type="protein sequence ID" value="CDZ97510.1"/>
    <property type="molecule type" value="Genomic_DNA"/>
</dbReference>
<feature type="region of interest" description="Disordered" evidence="12">
    <location>
        <begin position="674"/>
        <end position="701"/>
    </location>
</feature>
<evidence type="ECO:0000256" key="4">
    <source>
        <dbReference type="ARBA" id="ARBA00011937"/>
    </source>
</evidence>
<evidence type="ECO:0000256" key="12">
    <source>
        <dbReference type="SAM" id="MobiDB-lite"/>
    </source>
</evidence>
<evidence type="ECO:0000256" key="2">
    <source>
        <dbReference type="ARBA" id="ARBA00004922"/>
    </source>
</evidence>
<accession>A0A0F7SGK7</accession>
<feature type="transmembrane region" description="Helical" evidence="13">
    <location>
        <begin position="546"/>
        <end position="565"/>
    </location>
</feature>
<evidence type="ECO:0000256" key="5">
    <source>
        <dbReference type="ARBA" id="ARBA00022676"/>
    </source>
</evidence>
<feature type="compositionally biased region" description="Low complexity" evidence="12">
    <location>
        <begin position="1028"/>
        <end position="1045"/>
    </location>
</feature>
<keyword evidence="5" id="KW-0328">Glycosyltransferase</keyword>
<feature type="transmembrane region" description="Helical" evidence="13">
    <location>
        <begin position="229"/>
        <end position="245"/>
    </location>
</feature>
<feature type="compositionally biased region" description="Basic and acidic residues" evidence="12">
    <location>
        <begin position="1009"/>
        <end position="1026"/>
    </location>
</feature>
<dbReference type="GO" id="GO:0042281">
    <property type="term" value="F:dolichyl pyrophosphate Man9GlcNAc2 alpha-1,3-glucosyltransferase activity"/>
    <property type="evidence" value="ECO:0007669"/>
    <property type="project" value="UniProtKB-EC"/>
</dbReference>
<dbReference type="SMART" id="SM00463">
    <property type="entry name" value="SMR"/>
    <property type="match status" value="1"/>
</dbReference>
<evidence type="ECO:0000259" key="14">
    <source>
        <dbReference type="PROSITE" id="PS50828"/>
    </source>
</evidence>
<evidence type="ECO:0000256" key="11">
    <source>
        <dbReference type="ARBA" id="ARBA00032921"/>
    </source>
</evidence>
<name>A0A0F7SGK7_PHARH</name>
<evidence type="ECO:0000256" key="8">
    <source>
        <dbReference type="ARBA" id="ARBA00022824"/>
    </source>
</evidence>
<dbReference type="PANTHER" id="PTHR12413">
    <property type="entry name" value="DOLICHYL GLYCOSYLTRANSFERASE"/>
    <property type="match status" value="1"/>
</dbReference>
<feature type="region of interest" description="Disordered" evidence="12">
    <location>
        <begin position="1"/>
        <end position="75"/>
    </location>
</feature>
<dbReference type="PANTHER" id="PTHR12413:SF1">
    <property type="entry name" value="DOLICHYL PYROPHOSPHATE MAN9GLCNAC2 ALPHA-1,3-GLUCOSYLTRANSFERASE"/>
    <property type="match status" value="1"/>
</dbReference>
<dbReference type="UniPathway" id="UPA00378"/>
<feature type="compositionally biased region" description="Polar residues" evidence="12">
    <location>
        <begin position="1"/>
        <end position="20"/>
    </location>
</feature>
<keyword evidence="10 13" id="KW-0472">Membrane</keyword>
<evidence type="ECO:0000256" key="9">
    <source>
        <dbReference type="ARBA" id="ARBA00022989"/>
    </source>
</evidence>